<evidence type="ECO:0000313" key="2">
    <source>
        <dbReference type="EMBL" id="OBT99643.1"/>
    </source>
</evidence>
<keyword evidence="1" id="KW-1133">Transmembrane helix</keyword>
<evidence type="ECO:0000313" key="3">
    <source>
        <dbReference type="Proteomes" id="UP000091956"/>
    </source>
</evidence>
<dbReference type="EMBL" id="KV460211">
    <property type="protein sequence ID" value="OBT99643.1"/>
    <property type="molecule type" value="Genomic_DNA"/>
</dbReference>
<organism evidence="2 3">
    <name type="scientific">Pseudogymnoascus verrucosus</name>
    <dbReference type="NCBI Taxonomy" id="342668"/>
    <lineage>
        <taxon>Eukaryota</taxon>
        <taxon>Fungi</taxon>
        <taxon>Dikarya</taxon>
        <taxon>Ascomycota</taxon>
        <taxon>Pezizomycotina</taxon>
        <taxon>Leotiomycetes</taxon>
        <taxon>Thelebolales</taxon>
        <taxon>Thelebolaceae</taxon>
        <taxon>Pseudogymnoascus</taxon>
    </lineage>
</organism>
<keyword evidence="1" id="KW-0472">Membrane</keyword>
<name>A0A1B8GUZ5_9PEZI</name>
<dbReference type="Proteomes" id="UP000091956">
    <property type="component" value="Unassembled WGS sequence"/>
</dbReference>
<feature type="transmembrane region" description="Helical" evidence="1">
    <location>
        <begin position="174"/>
        <end position="197"/>
    </location>
</feature>
<keyword evidence="3" id="KW-1185">Reference proteome</keyword>
<dbReference type="AlphaFoldDB" id="A0A1B8GUZ5"/>
<evidence type="ECO:0000256" key="1">
    <source>
        <dbReference type="SAM" id="Phobius"/>
    </source>
</evidence>
<dbReference type="GeneID" id="28835476"/>
<gene>
    <name evidence="2" type="ORF">VE01_02090</name>
</gene>
<reference evidence="3" key="2">
    <citation type="journal article" date="2018" name="Nat. Commun.">
        <title>Extreme sensitivity to ultraviolet light in the fungal pathogen causing white-nose syndrome of bats.</title>
        <authorList>
            <person name="Palmer J.M."/>
            <person name="Drees K.P."/>
            <person name="Foster J.T."/>
            <person name="Lindner D.L."/>
        </authorList>
    </citation>
    <scope>NUCLEOTIDE SEQUENCE [LARGE SCALE GENOMIC DNA]</scope>
    <source>
        <strain evidence="3">UAMH 10579</strain>
    </source>
</reference>
<dbReference type="RefSeq" id="XP_018133376.1">
    <property type="nucleotide sequence ID" value="XM_018271601.1"/>
</dbReference>
<reference evidence="2 3" key="1">
    <citation type="submission" date="2016-03" db="EMBL/GenBank/DDBJ databases">
        <title>Comparative genomics of Pseudogymnoascus destructans, the fungus causing white-nose syndrome of bats.</title>
        <authorList>
            <person name="Palmer J.M."/>
            <person name="Drees K.P."/>
            <person name="Foster J.T."/>
            <person name="Lindner D.L."/>
        </authorList>
    </citation>
    <scope>NUCLEOTIDE SEQUENCE [LARGE SCALE GENOMIC DNA]</scope>
    <source>
        <strain evidence="2 3">UAMH 10579</strain>
    </source>
</reference>
<dbReference type="OrthoDB" id="3555540at2759"/>
<proteinExistence type="predicted"/>
<sequence length="200" mass="21757">MAQYKLSRPDTDVEFVYDVQSPNNTDDSAGFFQLQVVPKPPSYQTITANRNETDDSSKALSDSSMLLSPSLWIAIYDPTLDLASALENGYTRMVLINANGLTAINLGLNRRQAPNTSPAYDYKLSVSTIPAAGVNCGATSTGSTAPCHISLFLQFPSFDRQNSRLGVEMKWEEVIAAAGSWFSLFQIAGWIFSGLAFHTG</sequence>
<keyword evidence="1" id="KW-0812">Transmembrane</keyword>
<protein>
    <submittedName>
        <fullName evidence="2">Uncharacterized protein</fullName>
    </submittedName>
</protein>
<accession>A0A1B8GUZ5</accession>